<dbReference type="RefSeq" id="XP_066720934.1">
    <property type="nucleotide sequence ID" value="XM_066852793.1"/>
</dbReference>
<proteinExistence type="predicted"/>
<name>A0ABR1WTB7_9PEZI</name>
<dbReference type="EMBL" id="JAQQWL010000002">
    <property type="protein sequence ID" value="KAK8086410.1"/>
    <property type="molecule type" value="Genomic_DNA"/>
</dbReference>
<keyword evidence="1" id="KW-0812">Transmembrane</keyword>
<keyword evidence="3" id="KW-1185">Reference proteome</keyword>
<sequence length="243" mass="24980">MDYPRHCRHCRHRPEPAATVHPSTGGRGLSGSTVVVVQGRVGRGCLVGTTTGLDVVADRLAGLVNTGWVAAELHAGVVRSGSNAATTNAGGLLEKVPVGRRSHALATIAIERVVRKGEPRLVVVGCNGRNGLSTTLLLDLDVILLLDLSIGGSTIALLGGAAGLGLLSRRRRRGSVVLSVVAASISTCIGGRVIAQVVVICVGANLLTLVSAGGAAGLLRLLRLPMAVARPPRRPPPPRVNKF</sequence>
<feature type="transmembrane region" description="Helical" evidence="1">
    <location>
        <begin position="176"/>
        <end position="200"/>
    </location>
</feature>
<feature type="transmembrane region" description="Helical" evidence="1">
    <location>
        <begin position="142"/>
        <end position="164"/>
    </location>
</feature>
<comment type="caution">
    <text evidence="2">The sequence shown here is derived from an EMBL/GenBank/DDBJ whole genome shotgun (WGS) entry which is preliminary data.</text>
</comment>
<dbReference type="GeneID" id="92085856"/>
<organism evidence="2 3">
    <name type="scientific">Apiospora phragmitis</name>
    <dbReference type="NCBI Taxonomy" id="2905665"/>
    <lineage>
        <taxon>Eukaryota</taxon>
        <taxon>Fungi</taxon>
        <taxon>Dikarya</taxon>
        <taxon>Ascomycota</taxon>
        <taxon>Pezizomycotina</taxon>
        <taxon>Sordariomycetes</taxon>
        <taxon>Xylariomycetidae</taxon>
        <taxon>Amphisphaeriales</taxon>
        <taxon>Apiosporaceae</taxon>
        <taxon>Apiospora</taxon>
    </lineage>
</organism>
<evidence type="ECO:0000313" key="2">
    <source>
        <dbReference type="EMBL" id="KAK8086410.1"/>
    </source>
</evidence>
<gene>
    <name evidence="2" type="ORF">PG994_001384</name>
</gene>
<feature type="transmembrane region" description="Helical" evidence="1">
    <location>
        <begin position="206"/>
        <end position="224"/>
    </location>
</feature>
<protein>
    <submittedName>
        <fullName evidence="2">Uncharacterized protein</fullName>
    </submittedName>
</protein>
<accession>A0ABR1WTB7</accession>
<evidence type="ECO:0000256" key="1">
    <source>
        <dbReference type="SAM" id="Phobius"/>
    </source>
</evidence>
<dbReference type="Proteomes" id="UP001480595">
    <property type="component" value="Unassembled WGS sequence"/>
</dbReference>
<reference evidence="2 3" key="1">
    <citation type="submission" date="2023-01" db="EMBL/GenBank/DDBJ databases">
        <title>Analysis of 21 Apiospora genomes using comparative genomics revels a genus with tremendous synthesis potential of carbohydrate active enzymes and secondary metabolites.</title>
        <authorList>
            <person name="Sorensen T."/>
        </authorList>
    </citation>
    <scope>NUCLEOTIDE SEQUENCE [LARGE SCALE GENOMIC DNA]</scope>
    <source>
        <strain evidence="2 3">CBS 135458</strain>
    </source>
</reference>
<keyword evidence="1" id="KW-0472">Membrane</keyword>
<keyword evidence="1" id="KW-1133">Transmembrane helix</keyword>
<evidence type="ECO:0000313" key="3">
    <source>
        <dbReference type="Proteomes" id="UP001480595"/>
    </source>
</evidence>